<reference evidence="4" key="1">
    <citation type="journal article" date="2014" name="Front. Microbiol.">
        <title>High frequency of phylogenetically diverse reductive dehalogenase-homologous genes in deep subseafloor sedimentary metagenomes.</title>
        <authorList>
            <person name="Kawai M."/>
            <person name="Futagami T."/>
            <person name="Toyoda A."/>
            <person name="Takaki Y."/>
            <person name="Nishi S."/>
            <person name="Hori S."/>
            <person name="Arai W."/>
            <person name="Tsubouchi T."/>
            <person name="Morono Y."/>
            <person name="Uchiyama I."/>
            <person name="Ito T."/>
            <person name="Fujiyama A."/>
            <person name="Inagaki F."/>
            <person name="Takami H."/>
        </authorList>
    </citation>
    <scope>NUCLEOTIDE SEQUENCE</scope>
    <source>
        <strain evidence="4">Expedition CK06-06</strain>
    </source>
</reference>
<dbReference type="Pfam" id="PF01048">
    <property type="entry name" value="PNP_UDP_1"/>
    <property type="match status" value="1"/>
</dbReference>
<dbReference type="Gene3D" id="3.40.50.1580">
    <property type="entry name" value="Nucleoside phosphorylase domain"/>
    <property type="match status" value="1"/>
</dbReference>
<evidence type="ECO:0000256" key="1">
    <source>
        <dbReference type="ARBA" id="ARBA00022676"/>
    </source>
</evidence>
<evidence type="ECO:0000313" key="4">
    <source>
        <dbReference type="EMBL" id="GAG80898.1"/>
    </source>
</evidence>
<gene>
    <name evidence="4" type="ORF">S01H4_29518</name>
</gene>
<evidence type="ECO:0000259" key="3">
    <source>
        <dbReference type="Pfam" id="PF01048"/>
    </source>
</evidence>
<accession>X1B9T8</accession>
<comment type="caution">
    <text evidence="4">The sequence shown here is derived from an EMBL/GenBank/DDBJ whole genome shotgun (WGS) entry which is preliminary data.</text>
</comment>
<proteinExistence type="predicted"/>
<dbReference type="InterPro" id="IPR035994">
    <property type="entry name" value="Nucleoside_phosphorylase_sf"/>
</dbReference>
<dbReference type="GO" id="GO:0005829">
    <property type="term" value="C:cytosol"/>
    <property type="evidence" value="ECO:0007669"/>
    <property type="project" value="TreeGrafter"/>
</dbReference>
<sequence>TSSEINLFSNYADIVGMTLVPEIILAREQNMCYAALCVVSNMAAGLQNELKTDEISKTFIDKKPVIINLIKKSIKNMENKKKCKCNKK</sequence>
<dbReference type="GO" id="GO:0019509">
    <property type="term" value="P:L-methionine salvage from methylthioadenosine"/>
    <property type="evidence" value="ECO:0007669"/>
    <property type="project" value="TreeGrafter"/>
</dbReference>
<keyword evidence="2" id="KW-0808">Transferase</keyword>
<evidence type="ECO:0000256" key="2">
    <source>
        <dbReference type="ARBA" id="ARBA00022679"/>
    </source>
</evidence>
<protein>
    <recommendedName>
        <fullName evidence="3">Nucleoside phosphorylase domain-containing protein</fullName>
    </recommendedName>
</protein>
<dbReference type="InterPro" id="IPR000845">
    <property type="entry name" value="Nucleoside_phosphorylase_d"/>
</dbReference>
<organism evidence="4">
    <name type="scientific">marine sediment metagenome</name>
    <dbReference type="NCBI Taxonomy" id="412755"/>
    <lineage>
        <taxon>unclassified sequences</taxon>
        <taxon>metagenomes</taxon>
        <taxon>ecological metagenomes</taxon>
    </lineage>
</organism>
<name>X1B9T8_9ZZZZ</name>
<dbReference type="SUPFAM" id="SSF53167">
    <property type="entry name" value="Purine and uridine phosphorylases"/>
    <property type="match status" value="1"/>
</dbReference>
<feature type="non-terminal residue" evidence="4">
    <location>
        <position position="1"/>
    </location>
</feature>
<feature type="domain" description="Nucleoside phosphorylase" evidence="3">
    <location>
        <begin position="4"/>
        <end position="74"/>
    </location>
</feature>
<dbReference type="EMBL" id="BART01015161">
    <property type="protein sequence ID" value="GAG80898.1"/>
    <property type="molecule type" value="Genomic_DNA"/>
</dbReference>
<dbReference type="GO" id="GO:0009116">
    <property type="term" value="P:nucleoside metabolic process"/>
    <property type="evidence" value="ECO:0007669"/>
    <property type="project" value="InterPro"/>
</dbReference>
<dbReference type="InterPro" id="IPR010044">
    <property type="entry name" value="MTAP"/>
</dbReference>
<keyword evidence="1" id="KW-0328">Glycosyltransferase</keyword>
<dbReference type="GO" id="GO:0017061">
    <property type="term" value="F:S-methyl-5-thioadenosine phosphorylase activity"/>
    <property type="evidence" value="ECO:0007669"/>
    <property type="project" value="InterPro"/>
</dbReference>
<dbReference type="PANTHER" id="PTHR42679">
    <property type="entry name" value="S-METHYL-5'-THIOADENOSINE PHOSPHORYLASE"/>
    <property type="match status" value="1"/>
</dbReference>
<dbReference type="AlphaFoldDB" id="X1B9T8"/>
<dbReference type="PANTHER" id="PTHR42679:SF2">
    <property type="entry name" value="S-METHYL-5'-THIOADENOSINE PHOSPHORYLASE"/>
    <property type="match status" value="1"/>
</dbReference>